<evidence type="ECO:0000313" key="3">
    <source>
        <dbReference type="Proteomes" id="UP000197065"/>
    </source>
</evidence>
<sequence>MMACMRSDSDRRLREVWARLALVTDPELDEPVTELGFVDKVEVDEAEAVHVHFRLPTYWCAANFAFLMVDDIRKAASVARATRVHVRLDDHMHGEVINQGLAAGADFKATFGEAEGQDLEALRLVFRKKAFASRQHKLIELLLDLGLDDERLAAMTTSELTGMTDLALPFRHARSRYLKLRPIIGGGAPNAFVTESGLPVTAAHFAAHRSRLRSTDLNLASNGALCRGLLAARYDEDDSLDRDHLGQPTLHHFVRRAACQAAPR</sequence>
<dbReference type="OrthoDB" id="153551at2"/>
<reference evidence="2 3" key="1">
    <citation type="submission" date="2017-06" db="EMBL/GenBank/DDBJ databases">
        <authorList>
            <person name="Kim H.J."/>
            <person name="Triplett B.A."/>
        </authorList>
    </citation>
    <scope>NUCLEOTIDE SEQUENCE [LARGE SCALE GENOMIC DNA]</scope>
    <source>
        <strain evidence="2 3">B29T1</strain>
    </source>
</reference>
<dbReference type="SUPFAM" id="SSF117916">
    <property type="entry name" value="Fe-S cluster assembly (FSCA) domain-like"/>
    <property type="match status" value="1"/>
</dbReference>
<dbReference type="EMBL" id="FYEH01000008">
    <property type="protein sequence ID" value="SNB71370.1"/>
    <property type="molecule type" value="Genomic_DNA"/>
</dbReference>
<organism evidence="2 3">
    <name type="scientific">Arboricoccus pini</name>
    <dbReference type="NCBI Taxonomy" id="1963835"/>
    <lineage>
        <taxon>Bacteria</taxon>
        <taxon>Pseudomonadati</taxon>
        <taxon>Pseudomonadota</taxon>
        <taxon>Alphaproteobacteria</taxon>
        <taxon>Geminicoccales</taxon>
        <taxon>Geminicoccaceae</taxon>
        <taxon>Arboricoccus</taxon>
    </lineage>
</organism>
<dbReference type="Pfam" id="PF01883">
    <property type="entry name" value="FeS_assembly_P"/>
    <property type="match status" value="1"/>
</dbReference>
<dbReference type="Gene3D" id="3.30.300.130">
    <property type="entry name" value="Fe-S cluster assembly (FSCA)"/>
    <property type="match status" value="1"/>
</dbReference>
<protein>
    <submittedName>
        <fullName evidence="2">Metal-sulfur cluster biosynthetic enzyme</fullName>
    </submittedName>
</protein>
<dbReference type="Proteomes" id="UP000197065">
    <property type="component" value="Unassembled WGS sequence"/>
</dbReference>
<dbReference type="AlphaFoldDB" id="A0A212RGQ8"/>
<proteinExistence type="predicted"/>
<name>A0A212RGQ8_9PROT</name>
<gene>
    <name evidence="2" type="ORF">SAMN07250955_108110</name>
</gene>
<evidence type="ECO:0000259" key="1">
    <source>
        <dbReference type="Pfam" id="PF01883"/>
    </source>
</evidence>
<feature type="domain" description="MIP18 family-like" evidence="1">
    <location>
        <begin position="15"/>
        <end position="77"/>
    </location>
</feature>
<dbReference type="InterPro" id="IPR034904">
    <property type="entry name" value="FSCA_dom_sf"/>
</dbReference>
<accession>A0A212RGQ8</accession>
<keyword evidence="3" id="KW-1185">Reference proteome</keyword>
<dbReference type="InterPro" id="IPR002744">
    <property type="entry name" value="MIP18-like"/>
</dbReference>
<evidence type="ECO:0000313" key="2">
    <source>
        <dbReference type="EMBL" id="SNB71370.1"/>
    </source>
</evidence>